<evidence type="ECO:0000256" key="5">
    <source>
        <dbReference type="ARBA" id="ARBA00023125"/>
    </source>
</evidence>
<evidence type="ECO:0000256" key="6">
    <source>
        <dbReference type="ARBA" id="ARBA00023159"/>
    </source>
</evidence>
<evidence type="ECO:0000256" key="4">
    <source>
        <dbReference type="ARBA" id="ARBA00023015"/>
    </source>
</evidence>
<name>A0ABN8LY07_9CNID</name>
<dbReference type="PANTHER" id="PTHR13580">
    <property type="entry name" value="TGF-BETA INDUCED APOPTOSIS PROTEIN"/>
    <property type="match status" value="1"/>
</dbReference>
<keyword evidence="7" id="KW-0804">Transcription</keyword>
<comment type="similarity">
    <text evidence="2">Belongs to the AXUD1 family.</text>
</comment>
<dbReference type="PANTHER" id="PTHR13580:SF9">
    <property type="entry name" value="AXIN1 UP-REGULATED 1, ISOFORM A"/>
    <property type="match status" value="1"/>
</dbReference>
<keyword evidence="8" id="KW-0539">Nucleus</keyword>
<protein>
    <recommendedName>
        <fullName evidence="10">Cysteine/serine-rich nuclear protein N-terminal domain-containing protein</fullName>
    </recommendedName>
</protein>
<accession>A0ABN8LY07</accession>
<evidence type="ECO:0000256" key="1">
    <source>
        <dbReference type="ARBA" id="ARBA00004123"/>
    </source>
</evidence>
<keyword evidence="3" id="KW-0053">Apoptosis</keyword>
<evidence type="ECO:0000313" key="11">
    <source>
        <dbReference type="EMBL" id="CAH3022046.1"/>
    </source>
</evidence>
<evidence type="ECO:0000256" key="9">
    <source>
        <dbReference type="SAM" id="MobiDB-lite"/>
    </source>
</evidence>
<comment type="subcellular location">
    <subcellularLocation>
        <location evidence="1">Nucleus</location>
    </subcellularLocation>
</comment>
<reference evidence="11 12" key="1">
    <citation type="submission" date="2022-05" db="EMBL/GenBank/DDBJ databases">
        <authorList>
            <consortium name="Genoscope - CEA"/>
            <person name="William W."/>
        </authorList>
    </citation>
    <scope>NUCLEOTIDE SEQUENCE [LARGE SCALE GENOMIC DNA]</scope>
</reference>
<feature type="region of interest" description="Disordered" evidence="9">
    <location>
        <begin position="1"/>
        <end position="20"/>
    </location>
</feature>
<dbReference type="InterPro" id="IPR023260">
    <property type="entry name" value="Cys/Ser-rich_nuc_prot"/>
</dbReference>
<evidence type="ECO:0000259" key="10">
    <source>
        <dbReference type="Pfam" id="PF16019"/>
    </source>
</evidence>
<dbReference type="Pfam" id="PF16019">
    <property type="entry name" value="CSRNP_N"/>
    <property type="match status" value="2"/>
</dbReference>
<keyword evidence="6" id="KW-0010">Activator</keyword>
<evidence type="ECO:0000256" key="8">
    <source>
        <dbReference type="ARBA" id="ARBA00023242"/>
    </source>
</evidence>
<feature type="domain" description="Cysteine/serine-rich nuclear protein N-terminal" evidence="10">
    <location>
        <begin position="24"/>
        <end position="65"/>
    </location>
</feature>
<evidence type="ECO:0000313" key="12">
    <source>
        <dbReference type="Proteomes" id="UP001159427"/>
    </source>
</evidence>
<gene>
    <name evidence="11" type="ORF">PEVE_00013855</name>
</gene>
<dbReference type="Proteomes" id="UP001159427">
    <property type="component" value="Unassembled WGS sequence"/>
</dbReference>
<keyword evidence="12" id="KW-1185">Reference proteome</keyword>
<proteinExistence type="inferred from homology"/>
<dbReference type="EMBL" id="CALNXI010000203">
    <property type="protein sequence ID" value="CAH3022046.1"/>
    <property type="molecule type" value="Genomic_DNA"/>
</dbReference>
<sequence>MGKRKHSTGSSSGDESDDDCKRVKNKMVRFGDVTVYYFPRKQGFVSVPSTGGSTLGMARKHISIEILRADLGLEANKNDKKPLSPVSQKARKNILKTSGVRRILKKEEQDCAQLRLSRVICGCSCGDICYPQTCECILSGIACQVDYGRFPCSCLPNGCQNDNGRKQYNPSVVEKHYFETFAKIGGQNGATTIVKYVGVM</sequence>
<evidence type="ECO:0000256" key="7">
    <source>
        <dbReference type="ARBA" id="ARBA00023163"/>
    </source>
</evidence>
<keyword evidence="4" id="KW-0805">Transcription regulation</keyword>
<comment type="caution">
    <text evidence="11">The sequence shown here is derived from an EMBL/GenBank/DDBJ whole genome shotgun (WGS) entry which is preliminary data.</text>
</comment>
<feature type="domain" description="Cysteine/serine-rich nuclear protein N-terminal" evidence="10">
    <location>
        <begin position="74"/>
        <end position="184"/>
    </location>
</feature>
<organism evidence="11 12">
    <name type="scientific">Porites evermanni</name>
    <dbReference type="NCBI Taxonomy" id="104178"/>
    <lineage>
        <taxon>Eukaryota</taxon>
        <taxon>Metazoa</taxon>
        <taxon>Cnidaria</taxon>
        <taxon>Anthozoa</taxon>
        <taxon>Hexacorallia</taxon>
        <taxon>Scleractinia</taxon>
        <taxon>Fungiina</taxon>
        <taxon>Poritidae</taxon>
        <taxon>Porites</taxon>
    </lineage>
</organism>
<keyword evidence="5" id="KW-0238">DNA-binding</keyword>
<dbReference type="InterPro" id="IPR031972">
    <property type="entry name" value="CSRNP_N"/>
</dbReference>
<evidence type="ECO:0000256" key="2">
    <source>
        <dbReference type="ARBA" id="ARBA00008548"/>
    </source>
</evidence>
<evidence type="ECO:0000256" key="3">
    <source>
        <dbReference type="ARBA" id="ARBA00022703"/>
    </source>
</evidence>
<dbReference type="PRINTS" id="PR02031">
    <property type="entry name" value="CYSSERRICHNP"/>
</dbReference>